<keyword evidence="3" id="KW-0378">Hydrolase</keyword>
<dbReference type="GO" id="GO:0047372">
    <property type="term" value="F:monoacylglycerol lipase activity"/>
    <property type="evidence" value="ECO:0007669"/>
    <property type="project" value="TreeGrafter"/>
</dbReference>
<dbReference type="AlphaFoldDB" id="A0A372G0U4"/>
<dbReference type="Pfam" id="PF12697">
    <property type="entry name" value="Abhydrolase_6"/>
    <property type="match status" value="1"/>
</dbReference>
<dbReference type="InterPro" id="IPR029058">
    <property type="entry name" value="AB_hydrolase_fold"/>
</dbReference>
<feature type="domain" description="AB hydrolase-1" evidence="2">
    <location>
        <begin position="31"/>
        <end position="269"/>
    </location>
</feature>
<keyword evidence="4" id="KW-1185">Reference proteome</keyword>
<sequence>MTTPRPHTVDAGGFTTRYWESTPPHTPRGTIVLVHDGAFGGDAISSWATVMPLLARRHRVLAPDMLGYGDTDKAVYLDRSPYASRTAHLAAFCTAIGVHTAHFVGQSFGGSLLLRALAATTPTLPALSAVSICGTGGPWRTTKGITELGHFDGTEQDMRRLVTTMVDDHPGLDDTIRTRYANTRKPGHVTALLAARLRHPTMSTPTTDDTWPSPLRHSPVPVLVVEGTRDDLLQPGWSRHFDNLAPHIHIHRMDTRHAPNLDQPDTLAELLLTFLTTRTTP</sequence>
<dbReference type="GO" id="GO:0046464">
    <property type="term" value="P:acylglycerol catabolic process"/>
    <property type="evidence" value="ECO:0007669"/>
    <property type="project" value="TreeGrafter"/>
</dbReference>
<gene>
    <name evidence="3" type="ORF">D0Q02_09585</name>
</gene>
<dbReference type="Gene3D" id="3.40.50.1820">
    <property type="entry name" value="alpha/beta hydrolase"/>
    <property type="match status" value="1"/>
</dbReference>
<evidence type="ECO:0000313" key="3">
    <source>
        <dbReference type="EMBL" id="RFS46681.1"/>
    </source>
</evidence>
<comment type="caution">
    <text evidence="3">The sequence shown here is derived from an EMBL/GenBank/DDBJ whole genome shotgun (WGS) entry which is preliminary data.</text>
</comment>
<name>A0A372G0U4_9ACTN</name>
<evidence type="ECO:0000259" key="2">
    <source>
        <dbReference type="Pfam" id="PF12697"/>
    </source>
</evidence>
<dbReference type="GO" id="GO:0016020">
    <property type="term" value="C:membrane"/>
    <property type="evidence" value="ECO:0007669"/>
    <property type="project" value="TreeGrafter"/>
</dbReference>
<dbReference type="InterPro" id="IPR000639">
    <property type="entry name" value="Epox_hydrolase-like"/>
</dbReference>
<evidence type="ECO:0000256" key="1">
    <source>
        <dbReference type="SAM" id="MobiDB-lite"/>
    </source>
</evidence>
<accession>A0A372G0U4</accession>
<dbReference type="PANTHER" id="PTHR43798">
    <property type="entry name" value="MONOACYLGLYCEROL LIPASE"/>
    <property type="match status" value="1"/>
</dbReference>
<dbReference type="Proteomes" id="UP000262621">
    <property type="component" value="Unassembled WGS sequence"/>
</dbReference>
<dbReference type="InterPro" id="IPR000073">
    <property type="entry name" value="AB_hydrolase_1"/>
</dbReference>
<dbReference type="RefSeq" id="WP_117227620.1">
    <property type="nucleotide sequence ID" value="NZ_CP061725.1"/>
</dbReference>
<dbReference type="SUPFAM" id="SSF53474">
    <property type="entry name" value="alpha/beta-Hydrolases"/>
    <property type="match status" value="1"/>
</dbReference>
<dbReference type="PRINTS" id="PR00412">
    <property type="entry name" value="EPOXHYDRLASE"/>
</dbReference>
<dbReference type="EMBL" id="QVFU01000007">
    <property type="protein sequence ID" value="RFS46681.1"/>
    <property type="molecule type" value="Genomic_DNA"/>
</dbReference>
<dbReference type="InterPro" id="IPR050266">
    <property type="entry name" value="AB_hydrolase_sf"/>
</dbReference>
<dbReference type="OrthoDB" id="9801162at2"/>
<proteinExistence type="predicted"/>
<dbReference type="PRINTS" id="PR00111">
    <property type="entry name" value="ABHYDROLASE"/>
</dbReference>
<evidence type="ECO:0000313" key="4">
    <source>
        <dbReference type="Proteomes" id="UP000262621"/>
    </source>
</evidence>
<feature type="region of interest" description="Disordered" evidence="1">
    <location>
        <begin position="1"/>
        <end position="20"/>
    </location>
</feature>
<dbReference type="PANTHER" id="PTHR43798:SF33">
    <property type="entry name" value="HYDROLASE, PUTATIVE (AFU_ORTHOLOGUE AFUA_2G14860)-RELATED"/>
    <property type="match status" value="1"/>
</dbReference>
<reference evidence="3 4" key="1">
    <citation type="submission" date="2018-08" db="EMBL/GenBank/DDBJ databases">
        <title>Verrucosispora craniellae sp. nov., isolated from a marine sponge in the South China Sea.</title>
        <authorList>
            <person name="Li L."/>
            <person name="Lin H.W."/>
        </authorList>
    </citation>
    <scope>NUCLEOTIDE SEQUENCE [LARGE SCALE GENOMIC DNA]</scope>
    <source>
        <strain evidence="3 4">LHW63014</strain>
    </source>
</reference>
<protein>
    <submittedName>
        <fullName evidence="3">Alpha/beta fold hydrolase</fullName>
    </submittedName>
</protein>
<organism evidence="3 4">
    <name type="scientific">Micromonospora craniellae</name>
    <dbReference type="NCBI Taxonomy" id="2294034"/>
    <lineage>
        <taxon>Bacteria</taxon>
        <taxon>Bacillati</taxon>
        <taxon>Actinomycetota</taxon>
        <taxon>Actinomycetes</taxon>
        <taxon>Micromonosporales</taxon>
        <taxon>Micromonosporaceae</taxon>
        <taxon>Micromonospora</taxon>
    </lineage>
</organism>